<accession>A0A673G2E1</accession>
<evidence type="ECO:0008006" key="4">
    <source>
        <dbReference type="Google" id="ProtNLM"/>
    </source>
</evidence>
<evidence type="ECO:0000313" key="3">
    <source>
        <dbReference type="Proteomes" id="UP000472270"/>
    </source>
</evidence>
<feature type="region of interest" description="Disordered" evidence="1">
    <location>
        <begin position="71"/>
        <end position="108"/>
    </location>
</feature>
<name>A0A673G2E1_9TELE</name>
<reference evidence="2" key="2">
    <citation type="submission" date="2025-09" db="UniProtKB">
        <authorList>
            <consortium name="Ensembl"/>
        </authorList>
    </citation>
    <scope>IDENTIFICATION</scope>
</reference>
<protein>
    <recommendedName>
        <fullName evidence="4">MADF domain-containing protein</fullName>
    </recommendedName>
</protein>
<dbReference type="Proteomes" id="UP000472270">
    <property type="component" value="Unassembled WGS sequence"/>
</dbReference>
<proteinExistence type="predicted"/>
<dbReference type="AlphaFoldDB" id="A0A673G2E1"/>
<evidence type="ECO:0000256" key="1">
    <source>
        <dbReference type="SAM" id="MobiDB-lite"/>
    </source>
</evidence>
<reference evidence="2" key="1">
    <citation type="submission" date="2025-08" db="UniProtKB">
        <authorList>
            <consortium name="Ensembl"/>
        </authorList>
    </citation>
    <scope>IDENTIFICATION</scope>
</reference>
<sequence>MDVEVLLALVSEHRELFDKTVDEVKAKWENLRDTYTRRKTEEVDECRSGQASWSFFVFFCSVHSSIEECDGELEDGDGSGSEQATCSSGASTTSSEPVHHLKKKRKQTETPDFMERYLAAKEARERESEKNAGSFTGKTMSVYSCKAWLLLSEDYPLPNSLL</sequence>
<organism evidence="2 3">
    <name type="scientific">Sinocyclocheilus rhinocerous</name>
    <dbReference type="NCBI Taxonomy" id="307959"/>
    <lineage>
        <taxon>Eukaryota</taxon>
        <taxon>Metazoa</taxon>
        <taxon>Chordata</taxon>
        <taxon>Craniata</taxon>
        <taxon>Vertebrata</taxon>
        <taxon>Euteleostomi</taxon>
        <taxon>Actinopterygii</taxon>
        <taxon>Neopterygii</taxon>
        <taxon>Teleostei</taxon>
        <taxon>Ostariophysi</taxon>
        <taxon>Cypriniformes</taxon>
        <taxon>Cyprinidae</taxon>
        <taxon>Cyprininae</taxon>
        <taxon>Sinocyclocheilus</taxon>
    </lineage>
</organism>
<dbReference type="Ensembl" id="ENSSRHT00000009720.1">
    <property type="protein sequence ID" value="ENSSRHP00000009425.1"/>
    <property type="gene ID" value="ENSSRHG00000005422.1"/>
</dbReference>
<keyword evidence="3" id="KW-1185">Reference proteome</keyword>
<evidence type="ECO:0000313" key="2">
    <source>
        <dbReference type="Ensembl" id="ENSSRHP00000009425.1"/>
    </source>
</evidence>
<feature type="compositionally biased region" description="Low complexity" evidence="1">
    <location>
        <begin position="80"/>
        <end position="95"/>
    </location>
</feature>